<dbReference type="GO" id="GO:0006400">
    <property type="term" value="P:tRNA modification"/>
    <property type="evidence" value="ECO:0007669"/>
    <property type="project" value="InterPro"/>
</dbReference>
<proteinExistence type="inferred from homology"/>
<feature type="short sequence motif" description="'HIGH' region" evidence="7">
    <location>
        <begin position="13"/>
        <end position="23"/>
    </location>
</feature>
<dbReference type="PROSITE" id="PS00178">
    <property type="entry name" value="AA_TRNA_LIGASE_I"/>
    <property type="match status" value="1"/>
</dbReference>
<name>A0A395JLM9_9GAMM</name>
<evidence type="ECO:0000256" key="7">
    <source>
        <dbReference type="HAMAP-Rule" id="MF_01428"/>
    </source>
</evidence>
<reference evidence="10 11" key="1">
    <citation type="submission" date="2018-06" db="EMBL/GenBank/DDBJ databases">
        <title>Genomic Encyclopedia of Type Strains, Phase IV (KMG-IV): sequencing the most valuable type-strain genomes for metagenomic binning, comparative biology and taxonomic classification.</title>
        <authorList>
            <person name="Goeker M."/>
        </authorList>
    </citation>
    <scope>NUCLEOTIDE SEQUENCE [LARGE SCALE GENOMIC DNA]</scope>
    <source>
        <strain evidence="10 11">DSM 24032</strain>
    </source>
</reference>
<evidence type="ECO:0000256" key="3">
    <source>
        <dbReference type="ARBA" id="ARBA00022741"/>
    </source>
</evidence>
<dbReference type="InterPro" id="IPR022380">
    <property type="entry name" value="Glu-Q_tRNA(Asp)_Synthase"/>
</dbReference>
<protein>
    <recommendedName>
        <fullName evidence="7">Glutamyl-Q tRNA(Asp) synthetase</fullName>
        <shortName evidence="7">Glu-Q-RSs</shortName>
        <ecNumber evidence="7">6.1.1.-</ecNumber>
    </recommendedName>
</protein>
<organism evidence="10 11">
    <name type="scientific">Arenicella xantha</name>
    <dbReference type="NCBI Taxonomy" id="644221"/>
    <lineage>
        <taxon>Bacteria</taxon>
        <taxon>Pseudomonadati</taxon>
        <taxon>Pseudomonadota</taxon>
        <taxon>Gammaproteobacteria</taxon>
        <taxon>Arenicellales</taxon>
        <taxon>Arenicellaceae</taxon>
        <taxon>Arenicella</taxon>
    </lineage>
</organism>
<keyword evidence="5 7" id="KW-0067">ATP-binding</keyword>
<feature type="binding site" evidence="7">
    <location>
        <begin position="10"/>
        <end position="14"/>
    </location>
    <ligand>
        <name>L-glutamate</name>
        <dbReference type="ChEBI" id="CHEBI:29985"/>
    </ligand>
</feature>
<accession>A0A395JLM9</accession>
<dbReference type="RefSeq" id="WP_113955294.1">
    <property type="nucleotide sequence ID" value="NZ_QNRT01000005.1"/>
</dbReference>
<dbReference type="EC" id="6.1.1.-" evidence="7"/>
<feature type="binding site" evidence="7">
    <location>
        <position position="104"/>
    </location>
    <ligand>
        <name>Zn(2+)</name>
        <dbReference type="ChEBI" id="CHEBI:29105"/>
    </ligand>
</feature>
<dbReference type="InterPro" id="IPR001412">
    <property type="entry name" value="aa-tRNA-synth_I_CS"/>
</dbReference>
<dbReference type="FunCoup" id="A0A395JLM9">
    <property type="interactions" value="37"/>
</dbReference>
<dbReference type="PANTHER" id="PTHR43311:SF1">
    <property type="entry name" value="GLUTAMYL-Q TRNA(ASP) SYNTHETASE"/>
    <property type="match status" value="1"/>
</dbReference>
<dbReference type="GO" id="GO:0008270">
    <property type="term" value="F:zinc ion binding"/>
    <property type="evidence" value="ECO:0007669"/>
    <property type="project" value="UniProtKB-UniRule"/>
</dbReference>
<evidence type="ECO:0000256" key="6">
    <source>
        <dbReference type="ARBA" id="ARBA00023146"/>
    </source>
</evidence>
<comment type="similarity">
    <text evidence="7">Belongs to the class-I aminoacyl-tRNA synthetase family. GluQ subfamily.</text>
</comment>
<dbReference type="Proteomes" id="UP000253083">
    <property type="component" value="Unassembled WGS sequence"/>
</dbReference>
<dbReference type="GO" id="GO:0005829">
    <property type="term" value="C:cytosol"/>
    <property type="evidence" value="ECO:0007669"/>
    <property type="project" value="TreeGrafter"/>
</dbReference>
<dbReference type="SUPFAM" id="SSF52374">
    <property type="entry name" value="Nucleotidylyl transferase"/>
    <property type="match status" value="1"/>
</dbReference>
<evidence type="ECO:0000256" key="1">
    <source>
        <dbReference type="ARBA" id="ARBA00022598"/>
    </source>
</evidence>
<keyword evidence="2 7" id="KW-0479">Metal-binding</keyword>
<evidence type="ECO:0000259" key="9">
    <source>
        <dbReference type="Pfam" id="PF00749"/>
    </source>
</evidence>
<feature type="binding site" evidence="7">
    <location>
        <position position="233"/>
    </location>
    <ligand>
        <name>ATP</name>
        <dbReference type="ChEBI" id="CHEBI:30616"/>
    </ligand>
</feature>
<dbReference type="OrthoDB" id="9807503at2"/>
<feature type="short sequence motif" description="'KMSKS' region" evidence="7">
    <location>
        <begin position="230"/>
        <end position="234"/>
    </location>
</feature>
<evidence type="ECO:0000313" key="10">
    <source>
        <dbReference type="EMBL" id="RBP48690.1"/>
    </source>
</evidence>
<keyword evidence="4 7" id="KW-0862">Zinc</keyword>
<feature type="domain" description="Glutamyl/glutaminyl-tRNA synthetase class Ib catalytic" evidence="9">
    <location>
        <begin position="8"/>
        <end position="248"/>
    </location>
</feature>
<comment type="caution">
    <text evidence="10">The sequence shown here is derived from an EMBL/GenBank/DDBJ whole genome shotgun (WGS) entry which is preliminary data.</text>
</comment>
<comment type="function">
    <text evidence="7">Catalyzes the tRNA-independent activation of glutamate in presence of ATP and the subsequent transfer of glutamate onto a tRNA(Asp). Glutamate is transferred on the 2-amino-5-(4,5-dihydroxy-2-cyclopenten-1-yl) moiety of the queuosine in the wobble position of the QUC anticodon.</text>
</comment>
<dbReference type="InterPro" id="IPR014729">
    <property type="entry name" value="Rossmann-like_a/b/a_fold"/>
</dbReference>
<feature type="binding site" evidence="7">
    <location>
        <position position="46"/>
    </location>
    <ligand>
        <name>L-glutamate</name>
        <dbReference type="ChEBI" id="CHEBI:29985"/>
    </ligand>
</feature>
<dbReference type="NCBIfam" id="NF004314">
    <property type="entry name" value="PRK05710.1-3"/>
    <property type="match status" value="1"/>
</dbReference>
<dbReference type="InterPro" id="IPR000924">
    <property type="entry name" value="Glu/Gln-tRNA-synth"/>
</dbReference>
<evidence type="ECO:0000256" key="5">
    <source>
        <dbReference type="ARBA" id="ARBA00022840"/>
    </source>
</evidence>
<dbReference type="HAMAP" id="MF_01428">
    <property type="entry name" value="Glu_Q_tRNA_synth"/>
    <property type="match status" value="1"/>
</dbReference>
<keyword evidence="11" id="KW-1185">Reference proteome</keyword>
<dbReference type="InterPro" id="IPR049940">
    <property type="entry name" value="GluQ/Sye"/>
</dbReference>
<dbReference type="NCBIfam" id="NF004315">
    <property type="entry name" value="PRK05710.1-4"/>
    <property type="match status" value="1"/>
</dbReference>
<dbReference type="Pfam" id="PF00749">
    <property type="entry name" value="tRNA-synt_1c"/>
    <property type="match status" value="1"/>
</dbReference>
<feature type="binding site" evidence="7">
    <location>
        <position position="172"/>
    </location>
    <ligand>
        <name>L-glutamate</name>
        <dbReference type="ChEBI" id="CHEBI:29985"/>
    </ligand>
</feature>
<keyword evidence="8" id="KW-0648">Protein biosynthesis</keyword>
<keyword evidence="6 7" id="KW-0030">Aminoacyl-tRNA synthetase</keyword>
<feature type="binding site" evidence="7">
    <location>
        <position position="123"/>
    </location>
    <ligand>
        <name>Zn(2+)</name>
        <dbReference type="ChEBI" id="CHEBI:29105"/>
    </ligand>
</feature>
<dbReference type="InterPro" id="IPR020058">
    <property type="entry name" value="Glu/Gln-tRNA-synth_Ib_cat-dom"/>
</dbReference>
<dbReference type="GO" id="GO:0005524">
    <property type="term" value="F:ATP binding"/>
    <property type="evidence" value="ECO:0007669"/>
    <property type="project" value="UniProtKB-KW"/>
</dbReference>
<dbReference type="Gene3D" id="3.40.50.620">
    <property type="entry name" value="HUPs"/>
    <property type="match status" value="1"/>
</dbReference>
<feature type="binding site" evidence="7">
    <location>
        <position position="190"/>
    </location>
    <ligand>
        <name>L-glutamate</name>
        <dbReference type="ChEBI" id="CHEBI:29985"/>
    </ligand>
</feature>
<dbReference type="GO" id="GO:0004818">
    <property type="term" value="F:glutamate-tRNA ligase activity"/>
    <property type="evidence" value="ECO:0007669"/>
    <property type="project" value="TreeGrafter"/>
</dbReference>
<dbReference type="PRINTS" id="PR00987">
    <property type="entry name" value="TRNASYNTHGLU"/>
</dbReference>
<keyword evidence="1 7" id="KW-0436">Ligase</keyword>
<dbReference type="EMBL" id="QNRT01000005">
    <property type="protein sequence ID" value="RBP48690.1"/>
    <property type="molecule type" value="Genomic_DNA"/>
</dbReference>
<keyword evidence="3 7" id="KW-0547">Nucleotide-binding</keyword>
<evidence type="ECO:0000256" key="4">
    <source>
        <dbReference type="ARBA" id="ARBA00022833"/>
    </source>
</evidence>
<dbReference type="InParanoid" id="A0A395JLM9"/>
<dbReference type="GO" id="GO:0006424">
    <property type="term" value="P:glutamyl-tRNA aminoacylation"/>
    <property type="evidence" value="ECO:0007669"/>
    <property type="project" value="InterPro"/>
</dbReference>
<feature type="binding site" evidence="7">
    <location>
        <position position="102"/>
    </location>
    <ligand>
        <name>Zn(2+)</name>
        <dbReference type="ChEBI" id="CHEBI:29105"/>
    </ligand>
</feature>
<dbReference type="AlphaFoldDB" id="A0A395JLM9"/>
<evidence type="ECO:0000256" key="8">
    <source>
        <dbReference type="RuleBase" id="RU363037"/>
    </source>
</evidence>
<evidence type="ECO:0000313" key="11">
    <source>
        <dbReference type="Proteomes" id="UP000253083"/>
    </source>
</evidence>
<gene>
    <name evidence="7" type="primary">gluQ</name>
    <name evidence="10" type="ORF">DFR28_10528</name>
</gene>
<dbReference type="PANTHER" id="PTHR43311">
    <property type="entry name" value="GLUTAMATE--TRNA LIGASE"/>
    <property type="match status" value="1"/>
</dbReference>
<evidence type="ECO:0000256" key="2">
    <source>
        <dbReference type="ARBA" id="ARBA00022723"/>
    </source>
</evidence>
<feature type="binding site" evidence="7">
    <location>
        <position position="127"/>
    </location>
    <ligand>
        <name>Zn(2+)</name>
        <dbReference type="ChEBI" id="CHEBI:29105"/>
    </ligand>
</feature>
<dbReference type="NCBIfam" id="TIGR03838">
    <property type="entry name" value="queuosine_YadB"/>
    <property type="match status" value="1"/>
</dbReference>
<sequence length="289" mass="31621">MAENTIIVGRYAPSPTGTLHLGNLRTAILAWLHARLQHGVFYLRMEDLDTPRTVAGSAAAIVSDLQWLGLDWDSDIIYQSQRDTLYDSALATLKQQGLIYPCFCSRKDIQQAASAPHVTAGVYPGTCANLTRDEIQQRQKSKTPAYRVRVKASLQDSVGDFVVKRADGLFAYQLAVVVDDLAQGITHVVRGNDLADSAERQQYLASLLAPNRAPITYLHAPLMLDSDGNKLAKRDGSDSLDTIREQNITAAELIGQLMFELKLINSPTAISLDTLRSKVSIAALTAQLT</sequence>
<comment type="cofactor">
    <cofactor evidence="7">
        <name>Zn(2+)</name>
        <dbReference type="ChEBI" id="CHEBI:29105"/>
    </cofactor>
    <text evidence="7">Binds 1 zinc ion per subunit.</text>
</comment>